<evidence type="ECO:0000313" key="2">
    <source>
        <dbReference type="Proteomes" id="UP000784294"/>
    </source>
</evidence>
<evidence type="ECO:0000313" key="1">
    <source>
        <dbReference type="EMBL" id="VEL07780.1"/>
    </source>
</evidence>
<dbReference type="Proteomes" id="UP000784294">
    <property type="component" value="Unassembled WGS sequence"/>
</dbReference>
<keyword evidence="2" id="KW-1185">Reference proteome</keyword>
<proteinExistence type="predicted"/>
<sequence length="88" mass="9978">MLSLIFHSLSHTHLLRSRPTCIQGLHQFECIYRHILAFIVRPTDSSAGPVDPNCYLRSAIHLQQVLLSVSYSNASELPFIVKQVNPHL</sequence>
<dbReference type="AlphaFoldDB" id="A0A3S5CBL6"/>
<name>A0A3S5CBL6_9PLAT</name>
<gene>
    <name evidence="1" type="ORF">PXEA_LOCUS1220</name>
</gene>
<protein>
    <submittedName>
        <fullName evidence="1">Uncharacterized protein</fullName>
    </submittedName>
</protein>
<comment type="caution">
    <text evidence="1">The sequence shown here is derived from an EMBL/GenBank/DDBJ whole genome shotgun (WGS) entry which is preliminary data.</text>
</comment>
<reference evidence="1" key="1">
    <citation type="submission" date="2018-11" db="EMBL/GenBank/DDBJ databases">
        <authorList>
            <consortium name="Pathogen Informatics"/>
        </authorList>
    </citation>
    <scope>NUCLEOTIDE SEQUENCE</scope>
</reference>
<dbReference type="EMBL" id="CAAALY010002461">
    <property type="protein sequence ID" value="VEL07780.1"/>
    <property type="molecule type" value="Genomic_DNA"/>
</dbReference>
<organism evidence="1 2">
    <name type="scientific">Protopolystoma xenopodis</name>
    <dbReference type="NCBI Taxonomy" id="117903"/>
    <lineage>
        <taxon>Eukaryota</taxon>
        <taxon>Metazoa</taxon>
        <taxon>Spiralia</taxon>
        <taxon>Lophotrochozoa</taxon>
        <taxon>Platyhelminthes</taxon>
        <taxon>Monogenea</taxon>
        <taxon>Polyopisthocotylea</taxon>
        <taxon>Polystomatidea</taxon>
        <taxon>Polystomatidae</taxon>
        <taxon>Protopolystoma</taxon>
    </lineage>
</organism>
<accession>A0A3S5CBL6</accession>